<gene>
    <name evidence="1" type="ORF">NCTC5047_00916</name>
</gene>
<accession>A0A377X9H9</accession>
<dbReference type="Proteomes" id="UP000254340">
    <property type="component" value="Unassembled WGS sequence"/>
</dbReference>
<evidence type="ECO:0000313" key="2">
    <source>
        <dbReference type="Proteomes" id="UP000254340"/>
    </source>
</evidence>
<sequence>MSKKVLNDALIPIAKENWRQIGVLLKPQVVDFNALMAQRKAGNYDLASFSTSTLNDPHDGVWDFYSSEAKESGYHNAEVDKLINAGNAVLDIETAQADLPPAV</sequence>
<dbReference type="AlphaFoldDB" id="A0A377X9H9"/>
<organism evidence="1 2">
    <name type="scientific">Klebsiella pneumoniae</name>
    <dbReference type="NCBI Taxonomy" id="573"/>
    <lineage>
        <taxon>Bacteria</taxon>
        <taxon>Pseudomonadati</taxon>
        <taxon>Pseudomonadota</taxon>
        <taxon>Gammaproteobacteria</taxon>
        <taxon>Enterobacterales</taxon>
        <taxon>Enterobacteriaceae</taxon>
        <taxon>Klebsiella/Raoultella group</taxon>
        <taxon>Klebsiella</taxon>
        <taxon>Klebsiella pneumoniae complex</taxon>
    </lineage>
</organism>
<protein>
    <submittedName>
        <fullName evidence="1">Oligopeptide ABC transporter</fullName>
    </submittedName>
</protein>
<dbReference type="Gene3D" id="3.10.105.10">
    <property type="entry name" value="Dipeptide-binding Protein, Domain 3"/>
    <property type="match status" value="1"/>
</dbReference>
<dbReference type="EMBL" id="UGLH01000004">
    <property type="protein sequence ID" value="STT73223.1"/>
    <property type="molecule type" value="Genomic_DNA"/>
</dbReference>
<proteinExistence type="predicted"/>
<dbReference type="SUPFAM" id="SSF53850">
    <property type="entry name" value="Periplasmic binding protein-like II"/>
    <property type="match status" value="1"/>
</dbReference>
<reference evidence="1 2" key="1">
    <citation type="submission" date="2018-06" db="EMBL/GenBank/DDBJ databases">
        <authorList>
            <consortium name="Pathogen Informatics"/>
            <person name="Doyle S."/>
        </authorList>
    </citation>
    <scope>NUCLEOTIDE SEQUENCE [LARGE SCALE GENOMIC DNA]</scope>
    <source>
        <strain evidence="1 2">NCTC5047</strain>
    </source>
</reference>
<evidence type="ECO:0000313" key="1">
    <source>
        <dbReference type="EMBL" id="STT73223.1"/>
    </source>
</evidence>
<name>A0A377X9H9_KLEPN</name>